<organism evidence="2 3">
    <name type="scientific">Neocucurbitaria cava</name>
    <dbReference type="NCBI Taxonomy" id="798079"/>
    <lineage>
        <taxon>Eukaryota</taxon>
        <taxon>Fungi</taxon>
        <taxon>Dikarya</taxon>
        <taxon>Ascomycota</taxon>
        <taxon>Pezizomycotina</taxon>
        <taxon>Dothideomycetes</taxon>
        <taxon>Pleosporomycetidae</taxon>
        <taxon>Pleosporales</taxon>
        <taxon>Pleosporineae</taxon>
        <taxon>Cucurbitariaceae</taxon>
        <taxon>Neocucurbitaria</taxon>
    </lineage>
</organism>
<evidence type="ECO:0000256" key="1">
    <source>
        <dbReference type="SAM" id="SignalP"/>
    </source>
</evidence>
<gene>
    <name evidence="2" type="ORF">N0V83_009006</name>
</gene>
<proteinExistence type="predicted"/>
<dbReference type="Proteomes" id="UP001140560">
    <property type="component" value="Unassembled WGS sequence"/>
</dbReference>
<keyword evidence="1" id="KW-0732">Signal</keyword>
<dbReference type="OrthoDB" id="3545468at2759"/>
<dbReference type="EMBL" id="JAPEUY010000017">
    <property type="protein sequence ID" value="KAJ4364412.1"/>
    <property type="molecule type" value="Genomic_DNA"/>
</dbReference>
<reference evidence="2" key="1">
    <citation type="submission" date="2022-10" db="EMBL/GenBank/DDBJ databases">
        <title>Tapping the CABI collections for fungal endophytes: first genome assemblies for Collariella, Neodidymelliopsis, Ascochyta clinopodiicola, Didymella pomorum, Didymosphaeria variabile, Neocosmospora piperis and Neocucurbitaria cava.</title>
        <authorList>
            <person name="Hill R."/>
        </authorList>
    </citation>
    <scope>NUCLEOTIDE SEQUENCE</scope>
    <source>
        <strain evidence="2">IMI 356814</strain>
    </source>
</reference>
<sequence>MFSKTLTLASLLATTLALPNVTIKALPAGCSSYPGYDASSDTAGPWSASLANSDNAQLEVFGDSTVYSVSYTPQTGPVMRWGRSVGVKLTINYRAAIARTALKCTSNKLQAYTDTALTAAGAPTNVAWTPLALSPYPYDAELLYLIDGDQPTLYEHYAGDQKQDGYFLGGFNTSTWGVKWYDAEQGSEGFPYFQLRLLPEGQEVGTNETRTFLKIQT</sequence>
<feature type="signal peptide" evidence="1">
    <location>
        <begin position="1"/>
        <end position="17"/>
    </location>
</feature>
<accession>A0A9W9CIQ1</accession>
<feature type="chain" id="PRO_5040971178" evidence="1">
    <location>
        <begin position="18"/>
        <end position="217"/>
    </location>
</feature>
<name>A0A9W9CIQ1_9PLEO</name>
<comment type="caution">
    <text evidence="2">The sequence shown here is derived from an EMBL/GenBank/DDBJ whole genome shotgun (WGS) entry which is preliminary data.</text>
</comment>
<protein>
    <submittedName>
        <fullName evidence="2">Uncharacterized protein</fullName>
    </submittedName>
</protein>
<dbReference type="AlphaFoldDB" id="A0A9W9CIQ1"/>
<keyword evidence="3" id="KW-1185">Reference proteome</keyword>
<evidence type="ECO:0000313" key="2">
    <source>
        <dbReference type="EMBL" id="KAJ4364412.1"/>
    </source>
</evidence>
<evidence type="ECO:0000313" key="3">
    <source>
        <dbReference type="Proteomes" id="UP001140560"/>
    </source>
</evidence>